<comment type="caution">
    <text evidence="2">The sequence shown here is derived from an EMBL/GenBank/DDBJ whole genome shotgun (WGS) entry which is preliminary data.</text>
</comment>
<dbReference type="PROSITE" id="PS50181">
    <property type="entry name" value="FBOX"/>
    <property type="match status" value="1"/>
</dbReference>
<accession>A0A4S4NCN8</accession>
<keyword evidence="3" id="KW-1185">Reference proteome</keyword>
<gene>
    <name evidence="2" type="ORF">EUX98_g386</name>
</gene>
<sequence length="363" mass="39348">MSFASLPPELLDAIFLPLSTNALLAVATACSAFTASADRHLYRHLALSSHASNISAVHTLAAQKNLASLVRTFSLDADPYAPDAVSQHFHVALHQALAHMEGLTSLELNIRINESWLLKDLSCGNSPTTYPHLQHFASSIIFDQNTVSFLLRAPSILSLQLSSSVAPSDIVALELPTDAIPKLTTYTGPASLLRHLSPRPLTTLLLSDDLKLDDVQYLSPSLRAPRPSPNVDVTSASPPTDVQVLSAITSAPPVLIMEALAKACPHLSCLRVMTTCAFWEAPDLSFYTHIAQTLSTLPALTAFELSGMHWESRPKSPASGLLEFGEKEWVSPPVTPRVADMDFQQDPQDHDFGISEAFLDWSV</sequence>
<dbReference type="OrthoDB" id="613763at2759"/>
<dbReference type="Pfam" id="PF12937">
    <property type="entry name" value="F-box-like"/>
    <property type="match status" value="1"/>
</dbReference>
<dbReference type="EMBL" id="SGPM01000003">
    <property type="protein sequence ID" value="THH33770.1"/>
    <property type="molecule type" value="Genomic_DNA"/>
</dbReference>
<evidence type="ECO:0000313" key="3">
    <source>
        <dbReference type="Proteomes" id="UP000308730"/>
    </source>
</evidence>
<reference evidence="2 3" key="1">
    <citation type="submission" date="2019-02" db="EMBL/GenBank/DDBJ databases">
        <title>Genome sequencing of the rare red list fungi Antrodiella citrinella (Flaviporus citrinellus).</title>
        <authorList>
            <person name="Buettner E."/>
            <person name="Kellner H."/>
        </authorList>
    </citation>
    <scope>NUCLEOTIDE SEQUENCE [LARGE SCALE GENOMIC DNA]</scope>
    <source>
        <strain evidence="2 3">DSM 108506</strain>
    </source>
</reference>
<dbReference type="Proteomes" id="UP000308730">
    <property type="component" value="Unassembled WGS sequence"/>
</dbReference>
<name>A0A4S4NCN8_9APHY</name>
<organism evidence="2 3">
    <name type="scientific">Antrodiella citrinella</name>
    <dbReference type="NCBI Taxonomy" id="2447956"/>
    <lineage>
        <taxon>Eukaryota</taxon>
        <taxon>Fungi</taxon>
        <taxon>Dikarya</taxon>
        <taxon>Basidiomycota</taxon>
        <taxon>Agaricomycotina</taxon>
        <taxon>Agaricomycetes</taxon>
        <taxon>Polyporales</taxon>
        <taxon>Steccherinaceae</taxon>
        <taxon>Antrodiella</taxon>
    </lineage>
</organism>
<feature type="domain" description="F-box" evidence="1">
    <location>
        <begin position="1"/>
        <end position="45"/>
    </location>
</feature>
<dbReference type="AlphaFoldDB" id="A0A4S4NCN8"/>
<proteinExistence type="predicted"/>
<evidence type="ECO:0000313" key="2">
    <source>
        <dbReference type="EMBL" id="THH33770.1"/>
    </source>
</evidence>
<evidence type="ECO:0000259" key="1">
    <source>
        <dbReference type="PROSITE" id="PS50181"/>
    </source>
</evidence>
<protein>
    <recommendedName>
        <fullName evidence="1">F-box domain-containing protein</fullName>
    </recommendedName>
</protein>
<dbReference type="InterPro" id="IPR001810">
    <property type="entry name" value="F-box_dom"/>
</dbReference>